<dbReference type="AlphaFoldDB" id="A0A9J6B5Z0"/>
<dbReference type="EMBL" id="JACXVP010000001">
    <property type="protein sequence ID" value="KAG5631839.1"/>
    <property type="molecule type" value="Genomic_DNA"/>
</dbReference>
<comment type="caution">
    <text evidence="1">The sequence shown here is derived from an EMBL/GenBank/DDBJ whole genome shotgun (WGS) entry which is preliminary data.</text>
</comment>
<accession>A0A9J6B5Z0</accession>
<proteinExistence type="predicted"/>
<reference evidence="1 2" key="1">
    <citation type="submission" date="2020-09" db="EMBL/GenBank/DDBJ databases">
        <title>De no assembly of potato wild relative species, Solanum commersonii.</title>
        <authorList>
            <person name="Cho K."/>
        </authorList>
    </citation>
    <scope>NUCLEOTIDE SEQUENCE [LARGE SCALE GENOMIC DNA]</scope>
    <source>
        <strain evidence="1">LZ3.2</strain>
        <tissue evidence="1">Leaf</tissue>
    </source>
</reference>
<dbReference type="Proteomes" id="UP000824120">
    <property type="component" value="Chromosome 1"/>
</dbReference>
<name>A0A9J6B5Z0_SOLCO</name>
<keyword evidence="2" id="KW-1185">Reference proteome</keyword>
<sequence length="104" mass="11726">MILYSHIEVNQFKIRNPMQRSNKKRGTQCMFSPIGLPLFSNRLSIRFTQDQKGLSKACNGAECKGVPFLCNTLGCGGLFLHFLTFPFPFHHTPNLGFSPKLAVH</sequence>
<evidence type="ECO:0000313" key="1">
    <source>
        <dbReference type="EMBL" id="KAG5631839.1"/>
    </source>
</evidence>
<protein>
    <submittedName>
        <fullName evidence="1">Uncharacterized protein</fullName>
    </submittedName>
</protein>
<organism evidence="1 2">
    <name type="scientific">Solanum commersonii</name>
    <name type="common">Commerson's wild potato</name>
    <name type="synonym">Commerson's nightshade</name>
    <dbReference type="NCBI Taxonomy" id="4109"/>
    <lineage>
        <taxon>Eukaryota</taxon>
        <taxon>Viridiplantae</taxon>
        <taxon>Streptophyta</taxon>
        <taxon>Embryophyta</taxon>
        <taxon>Tracheophyta</taxon>
        <taxon>Spermatophyta</taxon>
        <taxon>Magnoliopsida</taxon>
        <taxon>eudicotyledons</taxon>
        <taxon>Gunneridae</taxon>
        <taxon>Pentapetalae</taxon>
        <taxon>asterids</taxon>
        <taxon>lamiids</taxon>
        <taxon>Solanales</taxon>
        <taxon>Solanaceae</taxon>
        <taxon>Solanoideae</taxon>
        <taxon>Solaneae</taxon>
        <taxon>Solanum</taxon>
    </lineage>
</organism>
<evidence type="ECO:0000313" key="2">
    <source>
        <dbReference type="Proteomes" id="UP000824120"/>
    </source>
</evidence>
<gene>
    <name evidence="1" type="ORF">H5410_003556</name>
</gene>